<evidence type="ECO:0000313" key="3">
    <source>
        <dbReference type="EMBL" id="STV78841.1"/>
    </source>
</evidence>
<proteinExistence type="inferred from homology"/>
<dbReference type="InterPro" id="IPR011010">
    <property type="entry name" value="DNA_brk_join_enz"/>
</dbReference>
<dbReference type="GO" id="GO:0003677">
    <property type="term" value="F:DNA binding"/>
    <property type="evidence" value="ECO:0007669"/>
    <property type="project" value="InterPro"/>
</dbReference>
<comment type="similarity">
    <text evidence="1">Belongs to the 'phage' integrase family.</text>
</comment>
<sequence length="108" mass="12153">MFSPGRNDAGKPMSEASINQVIKRIGYDGKATGHGFRHTMIPYSTNRAITPPGLKRSWPHVDKNSIRGTYNHAQYLDGRREMLQWYADYMAALENGENVVHGSFGKRA</sequence>
<accession>A0A7H4N5Q9</accession>
<dbReference type="GO" id="GO:0015074">
    <property type="term" value="P:DNA integration"/>
    <property type="evidence" value="ECO:0007669"/>
    <property type="project" value="UniProtKB-KW"/>
</dbReference>
<dbReference type="InterPro" id="IPR050808">
    <property type="entry name" value="Phage_Integrase"/>
</dbReference>
<evidence type="ECO:0000313" key="4">
    <source>
        <dbReference type="Proteomes" id="UP000254863"/>
    </source>
</evidence>
<organism evidence="3 4">
    <name type="scientific">Klebsiella michiganensis</name>
    <dbReference type="NCBI Taxonomy" id="1134687"/>
    <lineage>
        <taxon>Bacteria</taxon>
        <taxon>Pseudomonadati</taxon>
        <taxon>Pseudomonadota</taxon>
        <taxon>Gammaproteobacteria</taxon>
        <taxon>Enterobacterales</taxon>
        <taxon>Enterobacteriaceae</taxon>
        <taxon>Klebsiella/Raoultella group</taxon>
        <taxon>Klebsiella</taxon>
    </lineage>
</organism>
<comment type="caution">
    <text evidence="3">The sequence shown here is derived from an EMBL/GenBank/DDBJ whole genome shotgun (WGS) entry which is preliminary data.</text>
</comment>
<dbReference type="SUPFAM" id="SSF56349">
    <property type="entry name" value="DNA breaking-rejoining enzymes"/>
    <property type="match status" value="1"/>
</dbReference>
<dbReference type="PANTHER" id="PTHR30629">
    <property type="entry name" value="PROPHAGE INTEGRASE"/>
    <property type="match status" value="1"/>
</dbReference>
<dbReference type="EMBL" id="UGMS01000001">
    <property type="protein sequence ID" value="STV78841.1"/>
    <property type="molecule type" value="Genomic_DNA"/>
</dbReference>
<gene>
    <name evidence="3" type="primary">intS_1</name>
    <name evidence="3" type="ORF">NCTC11685_02388</name>
</gene>
<protein>
    <submittedName>
        <fullName evidence="3">Integrase</fullName>
    </submittedName>
</protein>
<dbReference type="AlphaFoldDB" id="A0A7H4N5Q9"/>
<evidence type="ECO:0000256" key="2">
    <source>
        <dbReference type="ARBA" id="ARBA00022908"/>
    </source>
</evidence>
<reference evidence="3 4" key="1">
    <citation type="submission" date="2018-06" db="EMBL/GenBank/DDBJ databases">
        <authorList>
            <consortium name="Pathogen Informatics"/>
            <person name="Doyle S."/>
        </authorList>
    </citation>
    <scope>NUCLEOTIDE SEQUENCE [LARGE SCALE GENOMIC DNA]</scope>
    <source>
        <strain evidence="3 4">NCTC11685</strain>
    </source>
</reference>
<dbReference type="Proteomes" id="UP000254863">
    <property type="component" value="Unassembled WGS sequence"/>
</dbReference>
<name>A0A7H4N5Q9_9ENTR</name>
<keyword evidence="2" id="KW-0229">DNA integration</keyword>
<dbReference type="PANTHER" id="PTHR30629:SF2">
    <property type="entry name" value="PROPHAGE INTEGRASE INTS-RELATED"/>
    <property type="match status" value="1"/>
</dbReference>
<evidence type="ECO:0000256" key="1">
    <source>
        <dbReference type="ARBA" id="ARBA00008857"/>
    </source>
</evidence>